<feature type="chain" id="PRO_5038965892" evidence="1">
    <location>
        <begin position="28"/>
        <end position="338"/>
    </location>
</feature>
<dbReference type="Proteomes" id="UP000031847">
    <property type="component" value="Unassembled WGS sequence"/>
</dbReference>
<accession>A0A0B8QYF8</accession>
<organism evidence="2 3">
    <name type="scientific">Lactococcus lactis subsp. lactis</name>
    <name type="common">Streptococcus lactis</name>
    <dbReference type="NCBI Taxonomy" id="1360"/>
    <lineage>
        <taxon>Bacteria</taxon>
        <taxon>Bacillati</taxon>
        <taxon>Bacillota</taxon>
        <taxon>Bacilli</taxon>
        <taxon>Lactobacillales</taxon>
        <taxon>Streptococcaceae</taxon>
        <taxon>Lactococcus</taxon>
    </lineage>
</organism>
<name>A0A0B8QYF8_LACLL</name>
<gene>
    <name evidence="2" type="ORF">JCM5805K_0159</name>
</gene>
<protein>
    <submittedName>
        <fullName evidence="2">Type II secretory pathway, ATPase PulE/Tfp pilus assembly pathway, ATPase PilB</fullName>
    </submittedName>
</protein>
<reference evidence="2 3" key="1">
    <citation type="submission" date="2015-01" db="EMBL/GenBank/DDBJ databases">
        <title>Lactococcus lactis subsp.lactis JCM 5805 whole genome shotgun sequence.</title>
        <authorList>
            <person name="Fujii T."/>
            <person name="Tomita Y."/>
            <person name="Ikushima S."/>
            <person name="Fujiwara D."/>
        </authorList>
    </citation>
    <scope>NUCLEOTIDE SEQUENCE [LARGE SCALE GENOMIC DNA]</scope>
    <source>
        <strain evidence="2 3">JCM 5805</strain>
    </source>
</reference>
<evidence type="ECO:0000313" key="3">
    <source>
        <dbReference type="Proteomes" id="UP000031847"/>
    </source>
</evidence>
<comment type="caution">
    <text evidence="2">The sequence shown here is derived from an EMBL/GenBank/DDBJ whole genome shotgun (WGS) entry which is preliminary data.</text>
</comment>
<evidence type="ECO:0000313" key="2">
    <source>
        <dbReference type="EMBL" id="GAM79054.1"/>
    </source>
</evidence>
<proteinExistence type="predicted"/>
<feature type="signal peptide" evidence="1">
    <location>
        <begin position="1"/>
        <end position="27"/>
    </location>
</feature>
<evidence type="ECO:0000256" key="1">
    <source>
        <dbReference type="SAM" id="SignalP"/>
    </source>
</evidence>
<dbReference type="EMBL" id="BBSI01000008">
    <property type="protein sequence ID" value="GAM79054.1"/>
    <property type="molecule type" value="Genomic_DNA"/>
</dbReference>
<dbReference type="AlphaFoldDB" id="A0A0B8QYF8"/>
<sequence length="338" mass="37223">MEMFMKKKIWMSLGLAALAVFSLSACSTKNSDEAKKAFISDTVALNNSKDYNAQKVKVDVNEFKIHGGGDNSEFNKIFNKGAGLDFNIGLDKTNQLAVLDGKLTVAKKDYDLGFMMSQKGLYISSSDIKSLYDNNKDLIPSSAEDTATIYGAMIDSLNKSYLLIDSQTLDSNVQSSKDNWESTLKQLFESNSKMSEADLEKQYKEIPNSDFTKSGNKVTVEFSGKDIDLNDLINNLSATYSIPKEQTERLIKESKNIDISKLSVKLTVEKKSHEMTGKLTGSISNTKEKTSADLDISLASTRSKLKETLKEPAATDTNTLEEVQNAAIEKLMAQASAI</sequence>
<dbReference type="PROSITE" id="PS51257">
    <property type="entry name" value="PROKAR_LIPOPROTEIN"/>
    <property type="match status" value="1"/>
</dbReference>
<keyword evidence="1" id="KW-0732">Signal</keyword>